<evidence type="ECO:0000313" key="3">
    <source>
        <dbReference type="Proteomes" id="UP000003146"/>
    </source>
</evidence>
<organism evidence="2 3">
    <name type="scientific">Phocaeicola coprocola DSM 17136</name>
    <dbReference type="NCBI Taxonomy" id="470145"/>
    <lineage>
        <taxon>Bacteria</taxon>
        <taxon>Pseudomonadati</taxon>
        <taxon>Bacteroidota</taxon>
        <taxon>Bacteroidia</taxon>
        <taxon>Bacteroidales</taxon>
        <taxon>Bacteroidaceae</taxon>
        <taxon>Phocaeicola</taxon>
    </lineage>
</organism>
<proteinExistence type="predicted"/>
<gene>
    <name evidence="2" type="ORF">BACCOP_01060</name>
</gene>
<evidence type="ECO:0000256" key="1">
    <source>
        <dbReference type="SAM" id="Phobius"/>
    </source>
</evidence>
<feature type="transmembrane region" description="Helical" evidence="1">
    <location>
        <begin position="6"/>
        <end position="29"/>
    </location>
</feature>
<comment type="caution">
    <text evidence="2">The sequence shown here is derived from an EMBL/GenBank/DDBJ whole genome shotgun (WGS) entry which is preliminary data.</text>
</comment>
<accession>B3JGQ6</accession>
<dbReference type="Proteomes" id="UP000003146">
    <property type="component" value="Unassembled WGS sequence"/>
</dbReference>
<dbReference type="HOGENOM" id="CLU_3304563_0_0_10"/>
<keyword evidence="1" id="KW-0472">Membrane</keyword>
<reference evidence="2 3" key="2">
    <citation type="submission" date="2008-04" db="EMBL/GenBank/DDBJ databases">
        <authorList>
            <person name="Fulton L."/>
            <person name="Clifton S."/>
            <person name="Fulton B."/>
            <person name="Xu J."/>
            <person name="Minx P."/>
            <person name="Pepin K.H."/>
            <person name="Johnson M."/>
            <person name="Thiruvilangam P."/>
            <person name="Bhonagiri V."/>
            <person name="Nash W.E."/>
            <person name="Mardis E.R."/>
            <person name="Wilson R.K."/>
        </authorList>
    </citation>
    <scope>NUCLEOTIDE SEQUENCE [LARGE SCALE GENOMIC DNA]</scope>
    <source>
        <strain evidence="2 3">DSM 17136</strain>
    </source>
</reference>
<reference evidence="2 3" key="1">
    <citation type="submission" date="2008-04" db="EMBL/GenBank/DDBJ databases">
        <title>Draft genome sequence of Bacteroides coprocola (DSM 17136).</title>
        <authorList>
            <person name="Sudarsanam P."/>
            <person name="Ley R."/>
            <person name="Guruge J."/>
            <person name="Turnbaugh P.J."/>
            <person name="Mahowald M."/>
            <person name="Liep D."/>
            <person name="Gordon J."/>
        </authorList>
    </citation>
    <scope>NUCLEOTIDE SEQUENCE [LARGE SCALE GENOMIC DNA]</scope>
    <source>
        <strain evidence="2 3">DSM 17136</strain>
    </source>
</reference>
<sequence length="39" mass="4655">MVFSDFLNSIITNIIIYWVFLFIPLQIFYAGTRNRSKIV</sequence>
<dbReference type="AlphaFoldDB" id="B3JGQ6"/>
<evidence type="ECO:0000313" key="2">
    <source>
        <dbReference type="EMBL" id="EDV01838.1"/>
    </source>
</evidence>
<name>B3JGQ6_9BACT</name>
<protein>
    <submittedName>
        <fullName evidence="2">Uncharacterized protein</fullName>
    </submittedName>
</protein>
<keyword evidence="1" id="KW-0812">Transmembrane</keyword>
<dbReference type="EMBL" id="ABIY02000069">
    <property type="protein sequence ID" value="EDV01838.1"/>
    <property type="molecule type" value="Genomic_DNA"/>
</dbReference>
<keyword evidence="1" id="KW-1133">Transmembrane helix</keyword>